<dbReference type="AlphaFoldDB" id="A0A2P8R227"/>
<name>A0A2P8R227_9BACT</name>
<dbReference type="InterPro" id="IPR022272">
    <property type="entry name" value="Lipocalin_CS"/>
</dbReference>
<keyword evidence="6" id="KW-1185">Reference proteome</keyword>
<feature type="domain" description="Lipocalin/cytosolic fatty-acid binding" evidence="4">
    <location>
        <begin position="41"/>
        <end position="171"/>
    </location>
</feature>
<dbReference type="Pfam" id="PF08212">
    <property type="entry name" value="Lipocalin_2"/>
    <property type="match status" value="1"/>
</dbReference>
<dbReference type="InterPro" id="IPR012674">
    <property type="entry name" value="Calycin"/>
</dbReference>
<evidence type="ECO:0000256" key="3">
    <source>
        <dbReference type="PIRSR" id="PIRSR036893-52"/>
    </source>
</evidence>
<comment type="caution">
    <text evidence="5">The sequence shown here is derived from an EMBL/GenBank/DDBJ whole genome shotgun (WGS) entry which is preliminary data.</text>
</comment>
<evidence type="ECO:0000313" key="5">
    <source>
        <dbReference type="EMBL" id="PSM52550.1"/>
    </source>
</evidence>
<dbReference type="PIRSF" id="PIRSF036893">
    <property type="entry name" value="Lipocalin_ApoD"/>
    <property type="match status" value="1"/>
</dbReference>
<keyword evidence="3" id="KW-0449">Lipoprotein</keyword>
<dbReference type="InterPro" id="IPR000566">
    <property type="entry name" value="Lipocln_cytosolic_FA-bd_dom"/>
</dbReference>
<dbReference type="Proteomes" id="UP000240535">
    <property type="component" value="Unassembled WGS sequence"/>
</dbReference>
<accession>A0A2P8R227</accession>
<evidence type="ECO:0000256" key="1">
    <source>
        <dbReference type="ARBA" id="ARBA00006889"/>
    </source>
</evidence>
<organism evidence="5 6">
    <name type="scientific">Campylobacter blaseri</name>
    <dbReference type="NCBI Taxonomy" id="2042961"/>
    <lineage>
        <taxon>Bacteria</taxon>
        <taxon>Pseudomonadati</taxon>
        <taxon>Campylobacterota</taxon>
        <taxon>Epsilonproteobacteria</taxon>
        <taxon>Campylobacterales</taxon>
        <taxon>Campylobacteraceae</taxon>
        <taxon>Campylobacter</taxon>
    </lineage>
</organism>
<sequence>MLSIFTCLRNSFLFGTLLVILGGCAINSDFEPKKSVKNFNIYEFSGSWYEIANLDENLDEKNIKINFSIDKKDNIKIVKNYMDSKNSIAKREYSAKIVNENNNTILEVFRFLGVKERFSIAKIDGYKYAMLYGGDKIHILSRTKTLPELMKVVYLNHAKKDGYDVSKIQMVIQE</sequence>
<dbReference type="InterPro" id="IPR022271">
    <property type="entry name" value="Lipocalin_ApoD"/>
</dbReference>
<comment type="similarity">
    <text evidence="1 2">Belongs to the calycin superfamily. Lipocalin family.</text>
</comment>
<keyword evidence="3" id="KW-0564">Palmitate</keyword>
<dbReference type="PROSITE" id="PS00213">
    <property type="entry name" value="LIPOCALIN"/>
    <property type="match status" value="1"/>
</dbReference>
<proteinExistence type="inferred from homology"/>
<evidence type="ECO:0000259" key="4">
    <source>
        <dbReference type="Pfam" id="PF08212"/>
    </source>
</evidence>
<feature type="lipid moiety-binding region" description="N-palmitoyl cysteine" evidence="3">
    <location>
        <position position="24"/>
    </location>
</feature>
<dbReference type="RefSeq" id="WP_106870136.1">
    <property type="nucleotide sequence ID" value="NZ_PDHH01000002.1"/>
</dbReference>
<evidence type="ECO:0000313" key="6">
    <source>
        <dbReference type="Proteomes" id="UP000240535"/>
    </source>
</evidence>
<evidence type="ECO:0000256" key="2">
    <source>
        <dbReference type="PIRNR" id="PIRNR036893"/>
    </source>
</evidence>
<reference evidence="6" key="1">
    <citation type="submission" date="2017-10" db="EMBL/GenBank/DDBJ databases">
        <title>Campylobacter species from seals.</title>
        <authorList>
            <person name="Gilbert M.J."/>
            <person name="Zomer A.L."/>
            <person name="Timmerman A.J."/>
            <person name="Duim B."/>
            <person name="Wagenaar J.A."/>
        </authorList>
    </citation>
    <scope>NUCLEOTIDE SEQUENCE [LARGE SCALE GENOMIC DNA]</scope>
    <source>
        <strain evidence="6">17S00004-5</strain>
    </source>
</reference>
<dbReference type="EMBL" id="PDHH01000002">
    <property type="protein sequence ID" value="PSM52550.1"/>
    <property type="molecule type" value="Genomic_DNA"/>
</dbReference>
<feature type="lipid moiety-binding region" description="S-diacylglycerol cysteine" evidence="3">
    <location>
        <position position="24"/>
    </location>
</feature>
<dbReference type="SUPFAM" id="SSF50814">
    <property type="entry name" value="Lipocalins"/>
    <property type="match status" value="1"/>
</dbReference>
<gene>
    <name evidence="5" type="ORF">CQ405_02145</name>
</gene>
<dbReference type="Gene3D" id="2.40.128.20">
    <property type="match status" value="1"/>
</dbReference>
<protein>
    <recommendedName>
        <fullName evidence="4">Lipocalin/cytosolic fatty-acid binding domain-containing protein</fullName>
    </recommendedName>
</protein>